<evidence type="ECO:0000313" key="1">
    <source>
        <dbReference type="EMBL" id="KAF4984760.1"/>
    </source>
</evidence>
<reference evidence="1" key="2">
    <citation type="submission" date="2020-05" db="EMBL/GenBank/DDBJ databases">
        <authorList>
            <person name="Kim H.-S."/>
            <person name="Proctor R.H."/>
            <person name="Brown D.W."/>
        </authorList>
    </citation>
    <scope>NUCLEOTIDE SEQUENCE</scope>
    <source>
        <strain evidence="1">NRRL 22465</strain>
    </source>
</reference>
<proteinExistence type="predicted"/>
<dbReference type="Proteomes" id="UP000635477">
    <property type="component" value="Unassembled WGS sequence"/>
</dbReference>
<organism evidence="1 2">
    <name type="scientific">Fusarium zealandicum</name>
    <dbReference type="NCBI Taxonomy" id="1053134"/>
    <lineage>
        <taxon>Eukaryota</taxon>
        <taxon>Fungi</taxon>
        <taxon>Dikarya</taxon>
        <taxon>Ascomycota</taxon>
        <taxon>Pezizomycotina</taxon>
        <taxon>Sordariomycetes</taxon>
        <taxon>Hypocreomycetidae</taxon>
        <taxon>Hypocreales</taxon>
        <taxon>Nectriaceae</taxon>
        <taxon>Fusarium</taxon>
        <taxon>Fusarium staphyleae species complex</taxon>
    </lineage>
</organism>
<dbReference type="EMBL" id="JABEYC010000005">
    <property type="protein sequence ID" value="KAF4984760.1"/>
    <property type="molecule type" value="Genomic_DNA"/>
</dbReference>
<accession>A0A8H4XQ35</accession>
<evidence type="ECO:0000313" key="2">
    <source>
        <dbReference type="Proteomes" id="UP000635477"/>
    </source>
</evidence>
<comment type="caution">
    <text evidence="1">The sequence shown here is derived from an EMBL/GenBank/DDBJ whole genome shotgun (WGS) entry which is preliminary data.</text>
</comment>
<dbReference type="AlphaFoldDB" id="A0A8H4XQ35"/>
<keyword evidence="2" id="KW-1185">Reference proteome</keyword>
<gene>
    <name evidence="1" type="ORF">FZEAL_121</name>
</gene>
<name>A0A8H4XQ35_9HYPO</name>
<sequence>MHRHQEIKIAMSARRNMNTARTSNQDATWTNQIFQSVQLWMTAVLGNKPPTIQAEEEFEPLLEEESVYVQKQAAPSIFRIATTSRSMRKYSEIL</sequence>
<protein>
    <submittedName>
        <fullName evidence="1">Uncharacterized protein</fullName>
    </submittedName>
</protein>
<reference evidence="1" key="1">
    <citation type="journal article" date="2020" name="BMC Genomics">
        <title>Correction to: Identification and distribution of gene clusters required for synthesis of sphingolipid metabolism inhibitors in diverse species of the filamentous fungus Fusarium.</title>
        <authorList>
            <person name="Kim H.S."/>
            <person name="Lohmar J.M."/>
            <person name="Busman M."/>
            <person name="Brown D.W."/>
            <person name="Naumann T.A."/>
            <person name="Divon H.H."/>
            <person name="Lysoe E."/>
            <person name="Uhlig S."/>
            <person name="Proctor R.H."/>
        </authorList>
    </citation>
    <scope>NUCLEOTIDE SEQUENCE</scope>
    <source>
        <strain evidence="1">NRRL 22465</strain>
    </source>
</reference>